<feature type="non-terminal residue" evidence="1">
    <location>
        <position position="95"/>
    </location>
</feature>
<comment type="caution">
    <text evidence="1">The sequence shown here is derived from an EMBL/GenBank/DDBJ whole genome shotgun (WGS) entry which is preliminary data.</text>
</comment>
<accession>A0A0F8Y994</accession>
<name>A0A0F8Y994_9ZZZZ</name>
<reference evidence="1" key="1">
    <citation type="journal article" date="2015" name="Nature">
        <title>Complex archaea that bridge the gap between prokaryotes and eukaryotes.</title>
        <authorList>
            <person name="Spang A."/>
            <person name="Saw J.H."/>
            <person name="Jorgensen S.L."/>
            <person name="Zaremba-Niedzwiedzka K."/>
            <person name="Martijn J."/>
            <person name="Lind A.E."/>
            <person name="van Eijk R."/>
            <person name="Schleper C."/>
            <person name="Guy L."/>
            <person name="Ettema T.J."/>
        </authorList>
    </citation>
    <scope>NUCLEOTIDE SEQUENCE</scope>
</reference>
<sequence>MGYELVEDRTPEWCCGRCGWTKADYDAAYRYQVERRMPGGGPPPSEGRPPVYIRYHKLFMQPILASMWATLQPILNILATDHVCVVGAGFGWGVE</sequence>
<protein>
    <submittedName>
        <fullName evidence="1">Uncharacterized protein</fullName>
    </submittedName>
</protein>
<evidence type="ECO:0000313" key="1">
    <source>
        <dbReference type="EMBL" id="KKK77967.1"/>
    </source>
</evidence>
<organism evidence="1">
    <name type="scientific">marine sediment metagenome</name>
    <dbReference type="NCBI Taxonomy" id="412755"/>
    <lineage>
        <taxon>unclassified sequences</taxon>
        <taxon>metagenomes</taxon>
        <taxon>ecological metagenomes</taxon>
    </lineage>
</organism>
<dbReference type="EMBL" id="LAZR01054704">
    <property type="protein sequence ID" value="KKK77967.1"/>
    <property type="molecule type" value="Genomic_DNA"/>
</dbReference>
<proteinExistence type="predicted"/>
<gene>
    <name evidence="1" type="ORF">LCGC14_2848250</name>
</gene>
<dbReference type="AlphaFoldDB" id="A0A0F8Y994"/>